<dbReference type="Pfam" id="PF00730">
    <property type="entry name" value="HhH-GPD"/>
    <property type="match status" value="1"/>
</dbReference>
<dbReference type="PANTHER" id="PTHR43003">
    <property type="entry name" value="DNA-3-METHYLADENINE GLYCOSYLASE"/>
    <property type="match status" value="1"/>
</dbReference>
<dbReference type="SMART" id="SM00478">
    <property type="entry name" value="ENDO3c"/>
    <property type="match status" value="1"/>
</dbReference>
<dbReference type="EMBL" id="CP154795">
    <property type="protein sequence ID" value="XAN06265.1"/>
    <property type="molecule type" value="Genomic_DNA"/>
</dbReference>
<keyword evidence="4" id="KW-0234">DNA repair</keyword>
<keyword evidence="7" id="KW-1185">Reference proteome</keyword>
<reference evidence="6 7" key="1">
    <citation type="submission" date="2024-04" db="EMBL/GenBank/DDBJ databases">
        <title>Isolation of an actinomycete strain from pig manure.</title>
        <authorList>
            <person name="Gong T."/>
            <person name="Yu Z."/>
            <person name="An M."/>
            <person name="Wei C."/>
            <person name="Yang W."/>
            <person name="Liu L."/>
        </authorList>
    </citation>
    <scope>NUCLEOTIDE SEQUENCE [LARGE SCALE GENOMIC DNA]</scope>
    <source>
        <strain evidence="6 7">ZF39</strain>
    </source>
</reference>
<dbReference type="SUPFAM" id="SSF48150">
    <property type="entry name" value="DNA-glycosylase"/>
    <property type="match status" value="1"/>
</dbReference>
<dbReference type="RefSeq" id="WP_425307698.1">
    <property type="nucleotide sequence ID" value="NZ_CP154795.1"/>
</dbReference>
<dbReference type="EC" id="3.2.2.21" evidence="2"/>
<dbReference type="InterPro" id="IPR011257">
    <property type="entry name" value="DNA_glycosylase"/>
</dbReference>
<dbReference type="InterPro" id="IPR003265">
    <property type="entry name" value="HhH-GPD_domain"/>
</dbReference>
<evidence type="ECO:0000313" key="7">
    <source>
        <dbReference type="Proteomes" id="UP001442841"/>
    </source>
</evidence>
<dbReference type="Gene3D" id="1.10.1670.40">
    <property type="match status" value="1"/>
</dbReference>
<evidence type="ECO:0000256" key="3">
    <source>
        <dbReference type="ARBA" id="ARBA00022763"/>
    </source>
</evidence>
<evidence type="ECO:0000259" key="5">
    <source>
        <dbReference type="SMART" id="SM00478"/>
    </source>
</evidence>
<comment type="catalytic activity">
    <reaction evidence="1">
        <text>Hydrolysis of alkylated DNA, releasing 3-methyladenine, 3-methylguanine, 7-methylguanine and 7-methyladenine.</text>
        <dbReference type="EC" id="3.2.2.21"/>
    </reaction>
</comment>
<name>A0ABZ3FN70_9ACTN</name>
<sequence>MTAAEPHAGSSFPLRPKAPYRLDLTVWALRRRARNEIDRWDDGYRRSLLVDDRVLDVHVVQEDGVEAPALRLEVACDGACSSHDIGQVWSQVVPLLGVSVGMGEFYAVAASDPRTAALAERFRGVRPPRFPSLFEAMVNAIANQQLSLEVGLTLLNRLTAAVGAGGRAFPVPEAVLEADPEVLRGLGFSARKAEYLRSVATAVTDGSLDEDELRGLDRAGATKLLTRIHGIGRWSAEYTLLRGLGRLDVFPGDDVGARNKLRRFLALDHDPDYREIGELLHPWWPFAGMLYFHLLLDGLAEQGAIDVG</sequence>
<evidence type="ECO:0000256" key="1">
    <source>
        <dbReference type="ARBA" id="ARBA00000086"/>
    </source>
</evidence>
<dbReference type="PANTHER" id="PTHR43003:SF5">
    <property type="entry name" value="DNA-3-METHYLADENINE GLYCOSYLASE"/>
    <property type="match status" value="1"/>
</dbReference>
<gene>
    <name evidence="6" type="ORF">AADG42_02735</name>
</gene>
<protein>
    <recommendedName>
        <fullName evidence="2">DNA-3-methyladenine glycosylase II</fullName>
        <ecNumber evidence="2">3.2.2.21</ecNumber>
    </recommendedName>
</protein>
<evidence type="ECO:0000256" key="2">
    <source>
        <dbReference type="ARBA" id="ARBA00012000"/>
    </source>
</evidence>
<keyword evidence="3" id="KW-0227">DNA damage</keyword>
<evidence type="ECO:0000313" key="6">
    <source>
        <dbReference type="EMBL" id="XAN06265.1"/>
    </source>
</evidence>
<proteinExistence type="predicted"/>
<accession>A0ABZ3FN70</accession>
<evidence type="ECO:0000256" key="4">
    <source>
        <dbReference type="ARBA" id="ARBA00023204"/>
    </source>
</evidence>
<dbReference type="Proteomes" id="UP001442841">
    <property type="component" value="Chromosome"/>
</dbReference>
<dbReference type="CDD" id="cd00056">
    <property type="entry name" value="ENDO3c"/>
    <property type="match status" value="1"/>
</dbReference>
<dbReference type="InterPro" id="IPR051912">
    <property type="entry name" value="Alkylbase_DNA_Glycosylase/TA"/>
</dbReference>
<organism evidence="6 7">
    <name type="scientific">Ammonicoccus fulvus</name>
    <dbReference type="NCBI Taxonomy" id="3138240"/>
    <lineage>
        <taxon>Bacteria</taxon>
        <taxon>Bacillati</taxon>
        <taxon>Actinomycetota</taxon>
        <taxon>Actinomycetes</taxon>
        <taxon>Propionibacteriales</taxon>
        <taxon>Propionibacteriaceae</taxon>
        <taxon>Ammonicoccus</taxon>
    </lineage>
</organism>
<dbReference type="Gene3D" id="1.10.340.30">
    <property type="entry name" value="Hypothetical protein, domain 2"/>
    <property type="match status" value="1"/>
</dbReference>
<feature type="domain" description="HhH-GPD" evidence="5">
    <location>
        <begin position="142"/>
        <end position="302"/>
    </location>
</feature>